<organism evidence="2 3">
    <name type="scientific">Trichodelitschia bisporula</name>
    <dbReference type="NCBI Taxonomy" id="703511"/>
    <lineage>
        <taxon>Eukaryota</taxon>
        <taxon>Fungi</taxon>
        <taxon>Dikarya</taxon>
        <taxon>Ascomycota</taxon>
        <taxon>Pezizomycotina</taxon>
        <taxon>Dothideomycetes</taxon>
        <taxon>Dothideomycetes incertae sedis</taxon>
        <taxon>Phaeotrichales</taxon>
        <taxon>Phaeotrichaceae</taxon>
        <taxon>Trichodelitschia</taxon>
    </lineage>
</organism>
<evidence type="ECO:0000313" key="3">
    <source>
        <dbReference type="Proteomes" id="UP000799640"/>
    </source>
</evidence>
<protein>
    <submittedName>
        <fullName evidence="2">Uncharacterized protein</fullName>
    </submittedName>
</protein>
<proteinExistence type="predicted"/>
<reference evidence="2" key="1">
    <citation type="journal article" date="2020" name="Stud. Mycol.">
        <title>101 Dothideomycetes genomes: a test case for predicting lifestyles and emergence of pathogens.</title>
        <authorList>
            <person name="Haridas S."/>
            <person name="Albert R."/>
            <person name="Binder M."/>
            <person name="Bloem J."/>
            <person name="Labutti K."/>
            <person name="Salamov A."/>
            <person name="Andreopoulos B."/>
            <person name="Baker S."/>
            <person name="Barry K."/>
            <person name="Bills G."/>
            <person name="Bluhm B."/>
            <person name="Cannon C."/>
            <person name="Castanera R."/>
            <person name="Culley D."/>
            <person name="Daum C."/>
            <person name="Ezra D."/>
            <person name="Gonzalez J."/>
            <person name="Henrissat B."/>
            <person name="Kuo A."/>
            <person name="Liang C."/>
            <person name="Lipzen A."/>
            <person name="Lutzoni F."/>
            <person name="Magnuson J."/>
            <person name="Mondo S."/>
            <person name="Nolan M."/>
            <person name="Ohm R."/>
            <person name="Pangilinan J."/>
            <person name="Park H.-J."/>
            <person name="Ramirez L."/>
            <person name="Alfaro M."/>
            <person name="Sun H."/>
            <person name="Tritt A."/>
            <person name="Yoshinaga Y."/>
            <person name="Zwiers L.-H."/>
            <person name="Turgeon B."/>
            <person name="Goodwin S."/>
            <person name="Spatafora J."/>
            <person name="Crous P."/>
            <person name="Grigoriev I."/>
        </authorList>
    </citation>
    <scope>NUCLEOTIDE SEQUENCE</scope>
    <source>
        <strain evidence="2">CBS 262.69</strain>
    </source>
</reference>
<name>A0A6G1HWJ4_9PEZI</name>
<dbReference type="EMBL" id="ML996696">
    <property type="protein sequence ID" value="KAF2400105.1"/>
    <property type="molecule type" value="Genomic_DNA"/>
</dbReference>
<accession>A0A6G1HWJ4</accession>
<sequence length="215" mass="23245">MGWNFCVYREASLLSSISGIASPPPFLFAKRNRDRECSRPVQRPTSPAPNLHSAHLVSRTANHAVPLLPFYHVVAPTLNPTSGAPLPRGTKRAPLHDAPHAASRSRPAALHAPWPRQLHCARRRRHDVVSFQISRTTHVSYLVGRSRALWSVAHISSSGSHRLLYGDDGLLYGDGTTSGVARGIGAGTRSCAPLPDAPLPEAPRRTATDSPWCAA</sequence>
<gene>
    <name evidence="2" type="ORF">EJ06DRAFT_47001</name>
</gene>
<evidence type="ECO:0000313" key="2">
    <source>
        <dbReference type="EMBL" id="KAF2400105.1"/>
    </source>
</evidence>
<feature type="region of interest" description="Disordered" evidence="1">
    <location>
        <begin position="193"/>
        <end position="215"/>
    </location>
</feature>
<dbReference type="AlphaFoldDB" id="A0A6G1HWJ4"/>
<evidence type="ECO:0000256" key="1">
    <source>
        <dbReference type="SAM" id="MobiDB-lite"/>
    </source>
</evidence>
<dbReference type="Proteomes" id="UP000799640">
    <property type="component" value="Unassembled WGS sequence"/>
</dbReference>
<keyword evidence="3" id="KW-1185">Reference proteome</keyword>
<feature type="region of interest" description="Disordered" evidence="1">
    <location>
        <begin position="82"/>
        <end position="109"/>
    </location>
</feature>
<feature type="compositionally biased region" description="Low complexity" evidence="1">
    <location>
        <begin position="100"/>
        <end position="109"/>
    </location>
</feature>